<keyword evidence="3" id="KW-0547">Nucleotide-binding</keyword>
<keyword evidence="2" id="KW-0813">Transport</keyword>
<organism evidence="6 7">
    <name type="scientific">Ktedonospora formicarum</name>
    <dbReference type="NCBI Taxonomy" id="2778364"/>
    <lineage>
        <taxon>Bacteria</taxon>
        <taxon>Bacillati</taxon>
        <taxon>Chloroflexota</taxon>
        <taxon>Ktedonobacteria</taxon>
        <taxon>Ktedonobacterales</taxon>
        <taxon>Ktedonobacteraceae</taxon>
        <taxon>Ktedonospora</taxon>
    </lineage>
</organism>
<comment type="caution">
    <text evidence="6">The sequence shown here is derived from an EMBL/GenBank/DDBJ whole genome shotgun (WGS) entry which is preliminary data.</text>
</comment>
<dbReference type="PROSITE" id="PS00211">
    <property type="entry name" value="ABC_TRANSPORTER_1"/>
    <property type="match status" value="1"/>
</dbReference>
<dbReference type="InterPro" id="IPR027417">
    <property type="entry name" value="P-loop_NTPase"/>
</dbReference>
<dbReference type="EMBL" id="BNJF01000003">
    <property type="protein sequence ID" value="GHO47833.1"/>
    <property type="molecule type" value="Genomic_DNA"/>
</dbReference>
<evidence type="ECO:0000313" key="6">
    <source>
        <dbReference type="EMBL" id="GHO47833.1"/>
    </source>
</evidence>
<dbReference type="PROSITE" id="PS50893">
    <property type="entry name" value="ABC_TRANSPORTER_2"/>
    <property type="match status" value="1"/>
</dbReference>
<accession>A0A8J3MVN1</accession>
<dbReference type="InterPro" id="IPR003439">
    <property type="entry name" value="ABC_transporter-like_ATP-bd"/>
</dbReference>
<comment type="similarity">
    <text evidence="1">Belongs to the ABC transporter superfamily.</text>
</comment>
<name>A0A8J3MVN1_9CHLR</name>
<protein>
    <submittedName>
        <fullName evidence="6">ABC transporter ATP-binding protein</fullName>
    </submittedName>
</protein>
<evidence type="ECO:0000256" key="1">
    <source>
        <dbReference type="ARBA" id="ARBA00005417"/>
    </source>
</evidence>
<evidence type="ECO:0000313" key="7">
    <source>
        <dbReference type="Proteomes" id="UP000612362"/>
    </source>
</evidence>
<dbReference type="InterPro" id="IPR003593">
    <property type="entry name" value="AAA+_ATPase"/>
</dbReference>
<dbReference type="RefSeq" id="WP_220197065.1">
    <property type="nucleotide sequence ID" value="NZ_BNJF01000003.1"/>
</dbReference>
<dbReference type="PANTHER" id="PTHR43335">
    <property type="entry name" value="ABC TRANSPORTER, ATP-BINDING PROTEIN"/>
    <property type="match status" value="1"/>
</dbReference>
<evidence type="ECO:0000256" key="3">
    <source>
        <dbReference type="ARBA" id="ARBA00022741"/>
    </source>
</evidence>
<reference evidence="6" key="1">
    <citation type="submission" date="2020-10" db="EMBL/GenBank/DDBJ databases">
        <title>Taxonomic study of unclassified bacteria belonging to the class Ktedonobacteria.</title>
        <authorList>
            <person name="Yabe S."/>
            <person name="Wang C.M."/>
            <person name="Zheng Y."/>
            <person name="Sakai Y."/>
            <person name="Cavaletti L."/>
            <person name="Monciardini P."/>
            <person name="Donadio S."/>
        </authorList>
    </citation>
    <scope>NUCLEOTIDE SEQUENCE</scope>
    <source>
        <strain evidence="6">SOSP1-1</strain>
    </source>
</reference>
<dbReference type="InterPro" id="IPR017871">
    <property type="entry name" value="ABC_transporter-like_CS"/>
</dbReference>
<evidence type="ECO:0000256" key="2">
    <source>
        <dbReference type="ARBA" id="ARBA00022448"/>
    </source>
</evidence>
<feature type="domain" description="ABC transporter" evidence="5">
    <location>
        <begin position="3"/>
        <end position="234"/>
    </location>
</feature>
<gene>
    <name evidence="6" type="ORF">KSX_59960</name>
</gene>
<keyword evidence="7" id="KW-1185">Reference proteome</keyword>
<dbReference type="Gene3D" id="3.40.50.300">
    <property type="entry name" value="P-loop containing nucleotide triphosphate hydrolases"/>
    <property type="match status" value="1"/>
</dbReference>
<evidence type="ECO:0000256" key="4">
    <source>
        <dbReference type="ARBA" id="ARBA00022840"/>
    </source>
</evidence>
<keyword evidence="4 6" id="KW-0067">ATP-binding</keyword>
<dbReference type="SMART" id="SM00382">
    <property type="entry name" value="AAA"/>
    <property type="match status" value="1"/>
</dbReference>
<evidence type="ECO:0000259" key="5">
    <source>
        <dbReference type="PROSITE" id="PS50893"/>
    </source>
</evidence>
<dbReference type="GO" id="GO:0005524">
    <property type="term" value="F:ATP binding"/>
    <property type="evidence" value="ECO:0007669"/>
    <property type="project" value="UniProtKB-KW"/>
</dbReference>
<dbReference type="Proteomes" id="UP000612362">
    <property type="component" value="Unassembled WGS sequence"/>
</dbReference>
<dbReference type="GO" id="GO:0016887">
    <property type="term" value="F:ATP hydrolysis activity"/>
    <property type="evidence" value="ECO:0007669"/>
    <property type="project" value="InterPro"/>
</dbReference>
<proteinExistence type="inferred from homology"/>
<dbReference type="AlphaFoldDB" id="A0A8J3MVN1"/>
<dbReference type="PANTHER" id="PTHR43335:SF2">
    <property type="entry name" value="ABC TRANSPORTER, ATP-BINDING PROTEIN"/>
    <property type="match status" value="1"/>
</dbReference>
<dbReference type="SUPFAM" id="SSF52540">
    <property type="entry name" value="P-loop containing nucleoside triphosphate hydrolases"/>
    <property type="match status" value="1"/>
</dbReference>
<sequence>MSITIENVSKNYSSVQALKGITLHIEDGMFGLLGPNGAGKTTLLRILATLIRPSSGQITIDEYNVLTQSGCKAIRSQLGYLPQELAFYPDLTGREFLDYMGLLKRLYDRPARRKQMDALLDVVSLSAVADHKVKTYSGGMKRRLGIAQALLGNPRLLIVDEPTAGLDPEERIRLRTLLSHLAHRRVVLLSTHVVEDISQTCRHIAVLNKGEVAFQGLTYQITKEAQDHVWQFRTDTPYTPSLEQSTISVLPQEHGTLYRIVGPRPTAQNITDLQAVAPSLEDGYIWLQQRHTLSKRTPTRNHEEASLT</sequence>
<dbReference type="CDD" id="cd03264">
    <property type="entry name" value="ABC_drug_resistance_like"/>
    <property type="match status" value="1"/>
</dbReference>
<dbReference type="Pfam" id="PF00005">
    <property type="entry name" value="ABC_tran"/>
    <property type="match status" value="1"/>
</dbReference>